<dbReference type="STRING" id="104663.SAMN04488121_103876"/>
<evidence type="ECO:0000313" key="1">
    <source>
        <dbReference type="EMBL" id="SDG22519.1"/>
    </source>
</evidence>
<dbReference type="RefSeq" id="WP_089833748.1">
    <property type="nucleotide sequence ID" value="NZ_FNBN01000003.1"/>
</dbReference>
<accession>A0A1G7SJB2</accession>
<organism evidence="1 2">
    <name type="scientific">Chitinophaga filiformis</name>
    <name type="common">Myxococcus filiformis</name>
    <name type="synonym">Flexibacter filiformis</name>
    <dbReference type="NCBI Taxonomy" id="104663"/>
    <lineage>
        <taxon>Bacteria</taxon>
        <taxon>Pseudomonadati</taxon>
        <taxon>Bacteroidota</taxon>
        <taxon>Chitinophagia</taxon>
        <taxon>Chitinophagales</taxon>
        <taxon>Chitinophagaceae</taxon>
        <taxon>Chitinophaga</taxon>
    </lineage>
</organism>
<proteinExistence type="predicted"/>
<protein>
    <submittedName>
        <fullName evidence="1">Uncharacterized protein</fullName>
    </submittedName>
</protein>
<name>A0A1G7SJB2_CHIFI</name>
<gene>
    <name evidence="1" type="ORF">SAMN04488121_103876</name>
</gene>
<dbReference type="EMBL" id="FNBN01000003">
    <property type="protein sequence ID" value="SDG22519.1"/>
    <property type="molecule type" value="Genomic_DNA"/>
</dbReference>
<dbReference type="Proteomes" id="UP000199045">
    <property type="component" value="Unassembled WGS sequence"/>
</dbReference>
<evidence type="ECO:0000313" key="2">
    <source>
        <dbReference type="Proteomes" id="UP000199045"/>
    </source>
</evidence>
<dbReference type="OrthoDB" id="1442826at2"/>
<reference evidence="2" key="1">
    <citation type="submission" date="2016-10" db="EMBL/GenBank/DDBJ databases">
        <authorList>
            <person name="Varghese N."/>
            <person name="Submissions S."/>
        </authorList>
    </citation>
    <scope>NUCLEOTIDE SEQUENCE [LARGE SCALE GENOMIC DNA]</scope>
    <source>
        <strain evidence="2">DSM 527</strain>
    </source>
</reference>
<dbReference type="AlphaFoldDB" id="A0A1G7SJB2"/>
<sequence length="262" mass="30491">MNNQYTNINFIRHLNAFYTLVHEHERLRANDISLYMALFQLWNLEHFPVSLMVDRNLVVRLSKIGSLRTYMQCVKRLHDFGFLTYEPSERPFSRCMIKMVPLEKSAPHKYTKNAPHMRSKNDTHMWSNKDPVEGCNSDPHTGAILPHFNNNKQINNFINESKTARSQKKSKDKIIVPVAPELEEICTYFRSAAQSDKEAELFYFHYKAIGWTMSGTPILDWKAAAEKWISRIPSLKNNINAHTISTTGGLRSTKDKRYDEPI</sequence>